<reference evidence="3 4" key="1">
    <citation type="submission" date="2023-07" db="EMBL/GenBank/DDBJ databases">
        <authorList>
            <person name="Peeters C."/>
        </authorList>
    </citation>
    <scope>NUCLEOTIDE SEQUENCE [LARGE SCALE GENOMIC DNA]</scope>
    <source>
        <strain evidence="3 4">LMG 7141</strain>
    </source>
</reference>
<dbReference type="PROSITE" id="PS51384">
    <property type="entry name" value="FAD_FR"/>
    <property type="match status" value="1"/>
</dbReference>
<organism evidence="3 4">
    <name type="scientific">Ralstonia condita</name>
    <dbReference type="NCBI Taxonomy" id="3058600"/>
    <lineage>
        <taxon>Bacteria</taxon>
        <taxon>Pseudomonadati</taxon>
        <taxon>Pseudomonadota</taxon>
        <taxon>Betaproteobacteria</taxon>
        <taxon>Burkholderiales</taxon>
        <taxon>Burkholderiaceae</taxon>
        <taxon>Ralstonia</taxon>
    </lineage>
</organism>
<gene>
    <name evidence="3" type="primary">viuB</name>
    <name evidence="3" type="ORF">LMG7141_02016</name>
</gene>
<dbReference type="InterPro" id="IPR039374">
    <property type="entry name" value="SIP_fam"/>
</dbReference>
<dbReference type="InterPro" id="IPR017927">
    <property type="entry name" value="FAD-bd_FR_type"/>
</dbReference>
<accession>A0ABN9IQM2</accession>
<dbReference type="RefSeq" id="WP_316657434.1">
    <property type="nucleotide sequence ID" value="NZ_CATYWO010000002.1"/>
</dbReference>
<feature type="domain" description="FAD-binding FR-type" evidence="2">
    <location>
        <begin position="20"/>
        <end position="136"/>
    </location>
</feature>
<dbReference type="SUPFAM" id="SSF63380">
    <property type="entry name" value="Riboflavin synthase domain-like"/>
    <property type="match status" value="1"/>
</dbReference>
<dbReference type="PANTHER" id="PTHR30157:SF0">
    <property type="entry name" value="NADPH-DEPENDENT FERRIC-CHELATE REDUCTASE"/>
    <property type="match status" value="1"/>
</dbReference>
<dbReference type="Proteomes" id="UP001189616">
    <property type="component" value="Unassembled WGS sequence"/>
</dbReference>
<dbReference type="InterPro" id="IPR007037">
    <property type="entry name" value="SIP_rossman_dom"/>
</dbReference>
<dbReference type="CDD" id="cd06193">
    <property type="entry name" value="siderophore_interacting"/>
    <property type="match status" value="1"/>
</dbReference>
<dbReference type="Pfam" id="PF08021">
    <property type="entry name" value="FAD_binding_9"/>
    <property type="match status" value="2"/>
</dbReference>
<comment type="similarity">
    <text evidence="1">Belongs to the SIP oxidoreductase family.</text>
</comment>
<dbReference type="InterPro" id="IPR039261">
    <property type="entry name" value="FNR_nucleotide-bd"/>
</dbReference>
<evidence type="ECO:0000259" key="2">
    <source>
        <dbReference type="PROSITE" id="PS51384"/>
    </source>
</evidence>
<keyword evidence="4" id="KW-1185">Reference proteome</keyword>
<name>A0ABN9IQM2_9RALS</name>
<dbReference type="Pfam" id="PF04954">
    <property type="entry name" value="SIP"/>
    <property type="match status" value="1"/>
</dbReference>
<dbReference type="EMBL" id="CATYWO010000002">
    <property type="protein sequence ID" value="CAJ0787978.1"/>
    <property type="molecule type" value="Genomic_DNA"/>
</dbReference>
<sequence>MFALHRTQGLMSQLLSPAKPATRRVRVRAVHTLSPRMRRVIFTGVAAADLGDLEKAPPGAAIKLMFPHDGAHPGRMLGRAYTIRRYHAARAELEVDFVVHDETPAAAHGPAARWLKRVLPGDELEFAGPKPGFVPDPAAPWTLLIGDETALPAIFSLLESLPAHANVQAYIAIGDARARLPLEGDFSLRSRSQAIHWIEADTAHAGAMMVGALSAHKMPPGTPQVFLAGEASLLKPVRTLLEGAWAVPHDAIHAKGYWTAGLSREARKAREAR</sequence>
<protein>
    <submittedName>
        <fullName evidence="3">Vibriobactin utilization protein ViuB</fullName>
    </submittedName>
</protein>
<evidence type="ECO:0000256" key="1">
    <source>
        <dbReference type="ARBA" id="ARBA00035644"/>
    </source>
</evidence>
<proteinExistence type="inferred from homology"/>
<dbReference type="InterPro" id="IPR013113">
    <property type="entry name" value="SIP_FAD-bd"/>
</dbReference>
<dbReference type="PANTHER" id="PTHR30157">
    <property type="entry name" value="FERRIC REDUCTASE, NADPH-DEPENDENT"/>
    <property type="match status" value="1"/>
</dbReference>
<evidence type="ECO:0000313" key="4">
    <source>
        <dbReference type="Proteomes" id="UP001189616"/>
    </source>
</evidence>
<evidence type="ECO:0000313" key="3">
    <source>
        <dbReference type="EMBL" id="CAJ0787978.1"/>
    </source>
</evidence>
<dbReference type="Gene3D" id="3.40.50.80">
    <property type="entry name" value="Nucleotide-binding domain of ferredoxin-NADP reductase (FNR) module"/>
    <property type="match status" value="1"/>
</dbReference>
<comment type="caution">
    <text evidence="3">The sequence shown here is derived from an EMBL/GenBank/DDBJ whole genome shotgun (WGS) entry which is preliminary data.</text>
</comment>
<dbReference type="Gene3D" id="2.40.30.10">
    <property type="entry name" value="Translation factors"/>
    <property type="match status" value="1"/>
</dbReference>
<dbReference type="InterPro" id="IPR017938">
    <property type="entry name" value="Riboflavin_synthase-like_b-brl"/>
</dbReference>